<keyword evidence="3" id="KW-1185">Reference proteome</keyword>
<keyword evidence="1" id="KW-0732">Signal</keyword>
<organism evidence="2 3">
    <name type="scientific">Phaseolus vulgaris</name>
    <name type="common">Kidney bean</name>
    <name type="synonym">French bean</name>
    <dbReference type="NCBI Taxonomy" id="3885"/>
    <lineage>
        <taxon>Eukaryota</taxon>
        <taxon>Viridiplantae</taxon>
        <taxon>Streptophyta</taxon>
        <taxon>Embryophyta</taxon>
        <taxon>Tracheophyta</taxon>
        <taxon>Spermatophyta</taxon>
        <taxon>Magnoliopsida</taxon>
        <taxon>eudicotyledons</taxon>
        <taxon>Gunneridae</taxon>
        <taxon>Pentapetalae</taxon>
        <taxon>rosids</taxon>
        <taxon>fabids</taxon>
        <taxon>Fabales</taxon>
        <taxon>Fabaceae</taxon>
        <taxon>Papilionoideae</taxon>
        <taxon>50 kb inversion clade</taxon>
        <taxon>NPAAA clade</taxon>
        <taxon>indigoferoid/millettioid clade</taxon>
        <taxon>Phaseoleae</taxon>
        <taxon>Phaseolus</taxon>
    </lineage>
</organism>
<evidence type="ECO:0000256" key="1">
    <source>
        <dbReference type="SAM" id="SignalP"/>
    </source>
</evidence>
<evidence type="ECO:0000313" key="3">
    <source>
        <dbReference type="Proteomes" id="UP000000226"/>
    </source>
</evidence>
<dbReference type="AlphaFoldDB" id="V7C5M4"/>
<dbReference type="EMBL" id="CM002291">
    <property type="protein sequence ID" value="ESW24186.1"/>
    <property type="molecule type" value="Genomic_DNA"/>
</dbReference>
<gene>
    <name evidence="2" type="ORF">PHAVU_004G109200g</name>
</gene>
<reference evidence="3" key="1">
    <citation type="journal article" date="2014" name="Nat. Genet.">
        <title>A reference genome for common bean and genome-wide analysis of dual domestications.</title>
        <authorList>
            <person name="Schmutz J."/>
            <person name="McClean P.E."/>
            <person name="Mamidi S."/>
            <person name="Wu G.A."/>
            <person name="Cannon S.B."/>
            <person name="Grimwood J."/>
            <person name="Jenkins J."/>
            <person name="Shu S."/>
            <person name="Song Q."/>
            <person name="Chavarro C."/>
            <person name="Torres-Torres M."/>
            <person name="Geffroy V."/>
            <person name="Moghaddam S.M."/>
            <person name="Gao D."/>
            <person name="Abernathy B."/>
            <person name="Barry K."/>
            <person name="Blair M."/>
            <person name="Brick M.A."/>
            <person name="Chovatia M."/>
            <person name="Gepts P."/>
            <person name="Goodstein D.M."/>
            <person name="Gonzales M."/>
            <person name="Hellsten U."/>
            <person name="Hyten D.L."/>
            <person name="Jia G."/>
            <person name="Kelly J.D."/>
            <person name="Kudrna D."/>
            <person name="Lee R."/>
            <person name="Richard M.M."/>
            <person name="Miklas P.N."/>
            <person name="Osorno J.M."/>
            <person name="Rodrigues J."/>
            <person name="Thareau V."/>
            <person name="Urrea C.A."/>
            <person name="Wang M."/>
            <person name="Yu Y."/>
            <person name="Zhang M."/>
            <person name="Wing R.A."/>
            <person name="Cregan P.B."/>
            <person name="Rokhsar D.S."/>
            <person name="Jackson S.A."/>
        </authorList>
    </citation>
    <scope>NUCLEOTIDE SEQUENCE [LARGE SCALE GENOMIC DNA]</scope>
    <source>
        <strain evidence="3">cv. G19833</strain>
    </source>
</reference>
<feature type="signal peptide" evidence="1">
    <location>
        <begin position="1"/>
        <end position="31"/>
    </location>
</feature>
<name>V7C5M4_PHAVU</name>
<dbReference type="Proteomes" id="UP000000226">
    <property type="component" value="Chromosome 4"/>
</dbReference>
<protein>
    <submittedName>
        <fullName evidence="2">Uncharacterized protein</fullName>
    </submittedName>
</protein>
<accession>V7C5M4</accession>
<dbReference type="OrthoDB" id="1446691at2759"/>
<dbReference type="Gramene" id="ESW24186">
    <property type="protein sequence ID" value="ESW24186"/>
    <property type="gene ID" value="PHAVU_004G109200g"/>
</dbReference>
<sequence>MGEKMSEKLGVMVVVFTILVVLAMEAHHVECTVYTPMDPCKPLRCFTLCFQVMAQNYNGFCCNENATICICK</sequence>
<evidence type="ECO:0000313" key="2">
    <source>
        <dbReference type="EMBL" id="ESW24186.1"/>
    </source>
</evidence>
<feature type="chain" id="PRO_5004757415" evidence="1">
    <location>
        <begin position="32"/>
        <end position="72"/>
    </location>
</feature>
<proteinExistence type="predicted"/>